<name>A0A2A2I6S3_9GAMM</name>
<dbReference type="Pfam" id="PF13936">
    <property type="entry name" value="HTH_38"/>
    <property type="match status" value="1"/>
</dbReference>
<dbReference type="PANTHER" id="PTHR10948:SF23">
    <property type="entry name" value="TRANSPOSASE INSI FOR INSERTION SEQUENCE ELEMENT IS30A-RELATED"/>
    <property type="match status" value="1"/>
</dbReference>
<dbReference type="InterPro" id="IPR025246">
    <property type="entry name" value="IS30-like_HTH"/>
</dbReference>
<feature type="non-terminal residue" evidence="3">
    <location>
        <position position="113"/>
    </location>
</feature>
<feature type="compositionally biased region" description="Low complexity" evidence="1">
    <location>
        <begin position="53"/>
        <end position="64"/>
    </location>
</feature>
<feature type="region of interest" description="Disordered" evidence="1">
    <location>
        <begin position="46"/>
        <end position="69"/>
    </location>
</feature>
<protein>
    <submittedName>
        <fullName evidence="3">IS30 family transposase</fullName>
    </submittedName>
</protein>
<reference evidence="3 4" key="1">
    <citation type="submission" date="2017-07" db="EMBL/GenBank/DDBJ databases">
        <title>Tamlnaduibacter salinus (Mi-7) genome sequencing.</title>
        <authorList>
            <person name="Verma A."/>
            <person name="Krishnamurthi S."/>
        </authorList>
    </citation>
    <scope>NUCLEOTIDE SEQUENCE [LARGE SCALE GENOMIC DNA]</scope>
    <source>
        <strain evidence="3 4">Mi-7</strain>
    </source>
</reference>
<dbReference type="GO" id="GO:0005829">
    <property type="term" value="C:cytosol"/>
    <property type="evidence" value="ECO:0007669"/>
    <property type="project" value="TreeGrafter"/>
</dbReference>
<evidence type="ECO:0000259" key="2">
    <source>
        <dbReference type="Pfam" id="PF13936"/>
    </source>
</evidence>
<dbReference type="GO" id="GO:0004803">
    <property type="term" value="F:transposase activity"/>
    <property type="evidence" value="ECO:0007669"/>
    <property type="project" value="TreeGrafter"/>
</dbReference>
<dbReference type="RefSeq" id="WP_143595592.1">
    <property type="nucleotide sequence ID" value="NZ_NMPM01000010.1"/>
</dbReference>
<evidence type="ECO:0000313" key="3">
    <source>
        <dbReference type="EMBL" id="PAV26996.1"/>
    </source>
</evidence>
<dbReference type="EMBL" id="NMPM01000010">
    <property type="protein sequence ID" value="PAV26996.1"/>
    <property type="molecule type" value="Genomic_DNA"/>
</dbReference>
<sequence>MSYTHLTQEERYQISAGLEIGLSQRVISLGLGRSVSTVSREIARNGQRGGYRAGRAQRTAATRASRGRSRPRIQTWQWTAIGNLIRQDWSPEQISQRAEVEGTLRVSPERIYL</sequence>
<dbReference type="InterPro" id="IPR051917">
    <property type="entry name" value="Transposase-Integrase"/>
</dbReference>
<dbReference type="GO" id="GO:0032196">
    <property type="term" value="P:transposition"/>
    <property type="evidence" value="ECO:0007669"/>
    <property type="project" value="TreeGrafter"/>
</dbReference>
<evidence type="ECO:0000313" key="4">
    <source>
        <dbReference type="Proteomes" id="UP000218332"/>
    </source>
</evidence>
<feature type="domain" description="Transposase IS30-like HTH" evidence="2">
    <location>
        <begin position="2"/>
        <end position="45"/>
    </location>
</feature>
<accession>A0A2A2I6S3</accession>
<comment type="caution">
    <text evidence="3">The sequence shown here is derived from an EMBL/GenBank/DDBJ whole genome shotgun (WGS) entry which is preliminary data.</text>
</comment>
<dbReference type="AlphaFoldDB" id="A0A2A2I6S3"/>
<dbReference type="Proteomes" id="UP000218332">
    <property type="component" value="Unassembled WGS sequence"/>
</dbReference>
<evidence type="ECO:0000256" key="1">
    <source>
        <dbReference type="SAM" id="MobiDB-lite"/>
    </source>
</evidence>
<dbReference type="PANTHER" id="PTHR10948">
    <property type="entry name" value="TRANSPOSASE"/>
    <property type="match status" value="1"/>
</dbReference>
<keyword evidence="4" id="KW-1185">Reference proteome</keyword>
<organism evidence="3 4">
    <name type="scientific">Tamilnaduibacter salinus</name>
    <dbReference type="NCBI Taxonomy" id="1484056"/>
    <lineage>
        <taxon>Bacteria</taxon>
        <taxon>Pseudomonadati</taxon>
        <taxon>Pseudomonadota</taxon>
        <taxon>Gammaproteobacteria</taxon>
        <taxon>Pseudomonadales</taxon>
        <taxon>Marinobacteraceae</taxon>
        <taxon>Tamilnaduibacter</taxon>
    </lineage>
</organism>
<gene>
    <name evidence="3" type="ORF">CF392_02325</name>
</gene>
<proteinExistence type="predicted"/>